<dbReference type="Pfam" id="PF12080">
    <property type="entry name" value="GldM_4th"/>
    <property type="match status" value="1"/>
</dbReference>
<feature type="domain" description="Gliding motility-associated protein GldM C-terminal" evidence="1">
    <location>
        <begin position="408"/>
        <end position="527"/>
    </location>
</feature>
<dbReference type="Proteomes" id="UP001596161">
    <property type="component" value="Unassembled WGS sequence"/>
</dbReference>
<dbReference type="InterPro" id="IPR022720">
    <property type="entry name" value="Motility-assoc_prot_GldM_N"/>
</dbReference>
<dbReference type="NCBIfam" id="TIGR03517">
    <property type="entry name" value="GldM_gliding"/>
    <property type="match status" value="1"/>
</dbReference>
<evidence type="ECO:0000259" key="2">
    <source>
        <dbReference type="Pfam" id="PF12081"/>
    </source>
</evidence>
<dbReference type="InterPro" id="IPR022719">
    <property type="entry name" value="Motility-assoc_prot_GldM_C"/>
</dbReference>
<evidence type="ECO:0000259" key="3">
    <source>
        <dbReference type="Pfam" id="PF21601"/>
    </source>
</evidence>
<dbReference type="Pfam" id="PF21602">
    <property type="entry name" value="GldM_3rd"/>
    <property type="match status" value="1"/>
</dbReference>
<evidence type="ECO:0000313" key="6">
    <source>
        <dbReference type="Proteomes" id="UP001596161"/>
    </source>
</evidence>
<evidence type="ECO:0000313" key="5">
    <source>
        <dbReference type="EMBL" id="MFC5270734.1"/>
    </source>
</evidence>
<keyword evidence="6" id="KW-1185">Reference proteome</keyword>
<dbReference type="InterPro" id="IPR048406">
    <property type="entry name" value="GldM_Ig-like-2"/>
</dbReference>
<dbReference type="Pfam" id="PF12081">
    <property type="entry name" value="GldM_1st"/>
    <property type="match status" value="1"/>
</dbReference>
<organism evidence="5 6">
    <name type="scientific">Adhaeribacter terreus</name>
    <dbReference type="NCBI Taxonomy" id="529703"/>
    <lineage>
        <taxon>Bacteria</taxon>
        <taxon>Pseudomonadati</taxon>
        <taxon>Bacteroidota</taxon>
        <taxon>Cytophagia</taxon>
        <taxon>Cytophagales</taxon>
        <taxon>Hymenobacteraceae</taxon>
        <taxon>Adhaeribacter</taxon>
    </lineage>
</organism>
<protein>
    <submittedName>
        <fullName evidence="5">Gliding motility protein GldM</fullName>
    </submittedName>
</protein>
<gene>
    <name evidence="5" type="primary">gldM</name>
    <name evidence="5" type="ORF">ACFPIB_08950</name>
</gene>
<feature type="domain" description="Gliding motility-associated protein GldM N-terminal" evidence="2">
    <location>
        <begin position="32"/>
        <end position="219"/>
    </location>
</feature>
<feature type="domain" description="Gliding motility-associated protein GldM second immunoglobulin-like" evidence="4">
    <location>
        <begin position="327"/>
        <end position="405"/>
    </location>
</feature>
<comment type="caution">
    <text evidence="5">The sequence shown here is derived from an EMBL/GenBank/DDBJ whole genome shotgun (WGS) entry which is preliminary data.</text>
</comment>
<accession>A0ABW0ECS7</accession>
<name>A0ABW0ECS7_9BACT</name>
<evidence type="ECO:0000259" key="4">
    <source>
        <dbReference type="Pfam" id="PF21602"/>
    </source>
</evidence>
<dbReference type="EMBL" id="JBHSKT010000004">
    <property type="protein sequence ID" value="MFC5270734.1"/>
    <property type="molecule type" value="Genomic_DNA"/>
</dbReference>
<dbReference type="InterPro" id="IPR019859">
    <property type="entry name" value="Motility-assoc_prot_GldM"/>
</dbReference>
<dbReference type="InterPro" id="IPR048405">
    <property type="entry name" value="GldM_Ig-like-1"/>
</dbReference>
<evidence type="ECO:0000259" key="1">
    <source>
        <dbReference type="Pfam" id="PF12080"/>
    </source>
</evidence>
<dbReference type="RefSeq" id="WP_378017099.1">
    <property type="nucleotide sequence ID" value="NZ_JBHSKT010000004.1"/>
</dbReference>
<proteinExistence type="predicted"/>
<feature type="domain" description="Gliding motility-associated protein GldM first immunoglobulin-like" evidence="3">
    <location>
        <begin position="223"/>
        <end position="325"/>
    </location>
</feature>
<reference evidence="6" key="1">
    <citation type="journal article" date="2019" name="Int. J. Syst. Evol. Microbiol.">
        <title>The Global Catalogue of Microorganisms (GCM) 10K type strain sequencing project: providing services to taxonomists for standard genome sequencing and annotation.</title>
        <authorList>
            <consortium name="The Broad Institute Genomics Platform"/>
            <consortium name="The Broad Institute Genome Sequencing Center for Infectious Disease"/>
            <person name="Wu L."/>
            <person name="Ma J."/>
        </authorList>
    </citation>
    <scope>NUCLEOTIDE SEQUENCE [LARGE SCALE GENOMIC DNA]</scope>
    <source>
        <strain evidence="6">KACC 12602</strain>
    </source>
</reference>
<sequence>MAGGKETPRQKLIGMMYLVLTALLALQVSSSIMLKFKFLDDSLMDVNRKTVTNNVNVTKGIEAAVAKAGNRAADKKVVDEAALVRSKTAEIIKYLDGTRDMLIKESGGMENGQYKDPNAEDKVAIKMIGADKGKGEAYKMKDKLNEYANFMKKYNPSIPKLAIDANEDPVASKDVNSKGKDFAQLNFEATPLTAALAVIAQKESEILKYEADALSTLAAKVGADIIKFDKIFAMARAESKTVAAGTKYKADMFIAASSNAITPTMTYQGRPVKVENGLGKIEFTAQAGAYDKEGISKQSWTGQIRINNNGRDTTFTLKEEYFVAKPVIQIQSASVQALFLNCGNELNVQVPALGSTYDPSFSATGAAVVKGSEKGVVTLVPTAKEVTLNVASGGNKIGSEKFKVKLIPKPEIQALTNGRPVNEKQGMAAPGPRSITMKAIPDESFKAFLPKDARYRVFKWEVFLVRGRKAIASETINGETANLTSFAAMAREGDRISIEVKEVKRLNFRNSTEDVNIGTKIINIPLN</sequence>
<dbReference type="Pfam" id="PF21601">
    <property type="entry name" value="GldM_2nd"/>
    <property type="match status" value="1"/>
</dbReference>